<feature type="region of interest" description="Disordered" evidence="1">
    <location>
        <begin position="454"/>
        <end position="473"/>
    </location>
</feature>
<sequence>MPPVLSADVWWRVAHFTSNREHLDLARLSKGIYDLVIPMIYGHLDIGPKAFQFVHSLAFNPRLPPLVRELCFHQGSFVNDVEWAAVLVAMKNLKFLYVTRGIDFPLNVLPRITFSLTTFGSRGSVIGSWAMLVASQPTIVELKLNDDYYDSPPGPGVLPALHAVKGRPADLARFARHHALEDMWFFSGPPHERRSLKEGDIAIFAKSPSRLITVRLTARQFILLVHWAPAMMATLQHIVLDECPEWSEFTRNSSLAVVRGDLARVAQKINQCAPLLKSMLLVFSQNVSDRHPAIRPLLRTDGGFFLNSFNAITPVPHFKTFRVYASDGCITWENWGSADQITSYLPPPPDHGPLELEPELQSLLIAPASCPMFCSSKGPQRKKKKRRSLLPRPTPPVHIPLEQPRRLRRNSVPTPQESAKRAEADLNPEAEASWQDAFSVLPDIVLQWAAGTLPTGDESSDAENSEIADLPPDILMTPAEVAEQRQQNTQRRRCLRDAPRAYQTDGEAAETSWRGVLPRRPRRRVEELLTAAQREDRYRRIRTEIDRVRELRRQQACEQEEAWELEREARLPGLRRVIVDAMRPWEREEFLRVELEQERQEERNDLDIVAYLE</sequence>
<dbReference type="Proteomes" id="UP001215598">
    <property type="component" value="Unassembled WGS sequence"/>
</dbReference>
<gene>
    <name evidence="2" type="ORF">B0H16DRAFT_1723256</name>
</gene>
<reference evidence="2" key="1">
    <citation type="submission" date="2023-03" db="EMBL/GenBank/DDBJ databases">
        <title>Massive genome expansion in bonnet fungi (Mycena s.s.) driven by repeated elements and novel gene families across ecological guilds.</title>
        <authorList>
            <consortium name="Lawrence Berkeley National Laboratory"/>
            <person name="Harder C.B."/>
            <person name="Miyauchi S."/>
            <person name="Viragh M."/>
            <person name="Kuo A."/>
            <person name="Thoen E."/>
            <person name="Andreopoulos B."/>
            <person name="Lu D."/>
            <person name="Skrede I."/>
            <person name="Drula E."/>
            <person name="Henrissat B."/>
            <person name="Morin E."/>
            <person name="Kohler A."/>
            <person name="Barry K."/>
            <person name="LaButti K."/>
            <person name="Morin E."/>
            <person name="Salamov A."/>
            <person name="Lipzen A."/>
            <person name="Mereny Z."/>
            <person name="Hegedus B."/>
            <person name="Baldrian P."/>
            <person name="Stursova M."/>
            <person name="Weitz H."/>
            <person name="Taylor A."/>
            <person name="Grigoriev I.V."/>
            <person name="Nagy L.G."/>
            <person name="Martin F."/>
            <person name="Kauserud H."/>
        </authorList>
    </citation>
    <scope>NUCLEOTIDE SEQUENCE</scope>
    <source>
        <strain evidence="2">CBHHK182m</strain>
    </source>
</reference>
<evidence type="ECO:0000313" key="2">
    <source>
        <dbReference type="EMBL" id="KAJ7753225.1"/>
    </source>
</evidence>
<dbReference type="EMBL" id="JARKIB010000056">
    <property type="protein sequence ID" value="KAJ7753225.1"/>
    <property type="molecule type" value="Genomic_DNA"/>
</dbReference>
<dbReference type="AlphaFoldDB" id="A0AAD7NAZ6"/>
<comment type="caution">
    <text evidence="2">The sequence shown here is derived from an EMBL/GenBank/DDBJ whole genome shotgun (WGS) entry which is preliminary data.</text>
</comment>
<name>A0AAD7NAZ6_9AGAR</name>
<protein>
    <submittedName>
        <fullName evidence="2">Uncharacterized protein</fullName>
    </submittedName>
</protein>
<feature type="region of interest" description="Disordered" evidence="1">
    <location>
        <begin position="482"/>
        <end position="514"/>
    </location>
</feature>
<evidence type="ECO:0000256" key="1">
    <source>
        <dbReference type="SAM" id="MobiDB-lite"/>
    </source>
</evidence>
<organism evidence="2 3">
    <name type="scientific">Mycena metata</name>
    <dbReference type="NCBI Taxonomy" id="1033252"/>
    <lineage>
        <taxon>Eukaryota</taxon>
        <taxon>Fungi</taxon>
        <taxon>Dikarya</taxon>
        <taxon>Basidiomycota</taxon>
        <taxon>Agaricomycotina</taxon>
        <taxon>Agaricomycetes</taxon>
        <taxon>Agaricomycetidae</taxon>
        <taxon>Agaricales</taxon>
        <taxon>Marasmiineae</taxon>
        <taxon>Mycenaceae</taxon>
        <taxon>Mycena</taxon>
    </lineage>
</organism>
<keyword evidence="3" id="KW-1185">Reference proteome</keyword>
<feature type="compositionally biased region" description="Basic residues" evidence="1">
    <location>
        <begin position="379"/>
        <end position="389"/>
    </location>
</feature>
<feature type="region of interest" description="Disordered" evidence="1">
    <location>
        <begin position="375"/>
        <end position="427"/>
    </location>
</feature>
<accession>A0AAD7NAZ6</accession>
<evidence type="ECO:0000313" key="3">
    <source>
        <dbReference type="Proteomes" id="UP001215598"/>
    </source>
</evidence>
<proteinExistence type="predicted"/>